<dbReference type="PANTHER" id="PTHR11825:SF44">
    <property type="entry name" value="BRANCHED-CHAIN-AMINO-ACID AMINOTRANSFERASE"/>
    <property type="match status" value="1"/>
</dbReference>
<comment type="cofactor">
    <cofactor evidence="1">
        <name>pyridoxal 5'-phosphate</name>
        <dbReference type="ChEBI" id="CHEBI:597326"/>
    </cofactor>
</comment>
<keyword evidence="5" id="KW-0808">Transferase</keyword>
<evidence type="ECO:0000313" key="8">
    <source>
        <dbReference type="EMBL" id="RWR99412.1"/>
    </source>
</evidence>
<keyword evidence="7" id="KW-0100">Branched-chain amino acid biosynthesis</keyword>
<name>A0A3S3PX70_9ACAR</name>
<dbReference type="GO" id="GO:0009082">
    <property type="term" value="P:branched-chain amino acid biosynthetic process"/>
    <property type="evidence" value="ECO:0007669"/>
    <property type="project" value="UniProtKB-KW"/>
</dbReference>
<dbReference type="EMBL" id="NCKU01015268">
    <property type="protein sequence ID" value="RWR99412.1"/>
    <property type="molecule type" value="Genomic_DNA"/>
</dbReference>
<evidence type="ECO:0000256" key="6">
    <source>
        <dbReference type="ARBA" id="ARBA00022898"/>
    </source>
</evidence>
<evidence type="ECO:0000256" key="7">
    <source>
        <dbReference type="ARBA" id="ARBA00023304"/>
    </source>
</evidence>
<dbReference type="Gene3D" id="3.30.470.10">
    <property type="match status" value="1"/>
</dbReference>
<dbReference type="InterPro" id="IPR043131">
    <property type="entry name" value="BCAT-like_N"/>
</dbReference>
<dbReference type="InterPro" id="IPR001544">
    <property type="entry name" value="Aminotrans_IV"/>
</dbReference>
<dbReference type="PANTHER" id="PTHR11825">
    <property type="entry name" value="SUBGROUP IIII AMINOTRANSFERASE"/>
    <property type="match status" value="1"/>
</dbReference>
<dbReference type="Gene3D" id="3.20.10.10">
    <property type="entry name" value="D-amino Acid Aminotransferase, subunit A, domain 2"/>
    <property type="match status" value="1"/>
</dbReference>
<protein>
    <submittedName>
        <fullName evidence="8">Uncharacterized protein</fullName>
    </submittedName>
</protein>
<proteinExistence type="inferred from homology"/>
<evidence type="ECO:0000256" key="2">
    <source>
        <dbReference type="ARBA" id="ARBA00009320"/>
    </source>
</evidence>
<dbReference type="InterPro" id="IPR043132">
    <property type="entry name" value="BCAT-like_C"/>
</dbReference>
<organism evidence="8 9">
    <name type="scientific">Dinothrombium tinctorium</name>
    <dbReference type="NCBI Taxonomy" id="1965070"/>
    <lineage>
        <taxon>Eukaryota</taxon>
        <taxon>Metazoa</taxon>
        <taxon>Ecdysozoa</taxon>
        <taxon>Arthropoda</taxon>
        <taxon>Chelicerata</taxon>
        <taxon>Arachnida</taxon>
        <taxon>Acari</taxon>
        <taxon>Acariformes</taxon>
        <taxon>Trombidiformes</taxon>
        <taxon>Prostigmata</taxon>
        <taxon>Anystina</taxon>
        <taxon>Parasitengona</taxon>
        <taxon>Trombidioidea</taxon>
        <taxon>Trombidiidae</taxon>
        <taxon>Dinothrombium</taxon>
    </lineage>
</organism>
<evidence type="ECO:0000256" key="1">
    <source>
        <dbReference type="ARBA" id="ARBA00001933"/>
    </source>
</evidence>
<dbReference type="STRING" id="1965070.A0A3S3PX70"/>
<accession>A0A3S3PX70</accession>
<reference evidence="8 9" key="1">
    <citation type="journal article" date="2018" name="Gigascience">
        <title>Genomes of trombidid mites reveal novel predicted allergens and laterally-transferred genes associated with secondary metabolism.</title>
        <authorList>
            <person name="Dong X."/>
            <person name="Chaisiri K."/>
            <person name="Xia D."/>
            <person name="Armstrong S.D."/>
            <person name="Fang Y."/>
            <person name="Donnelly M.J."/>
            <person name="Kadowaki T."/>
            <person name="McGarry J.W."/>
            <person name="Darby A.C."/>
            <person name="Makepeace B.L."/>
        </authorList>
    </citation>
    <scope>NUCLEOTIDE SEQUENCE [LARGE SCALE GENOMIC DNA]</scope>
    <source>
        <strain evidence="8">UoL-WK</strain>
    </source>
</reference>
<sequence>MKLYKGVDGIIRTYRADYKWFKLNDGVSKLVLPNFDFEILNRCLSKFARHYAHLLPDSKTNGSIYLRINVFEDTNTLEISGAGEATLSVIGSIVGPYYAGTRKHIKVRVETERMKNFDGSLAYVKSSANYAPTHLPDAISSKMGYDTTLWLYNHLYLAELSVGNIFMVLKEGSERKVITPPAKYILFPGSFRDAIITMIIDWEIPFEERLVPICDVKQLIADGKILEMFSTGHYVMVTPIVEINYKNE</sequence>
<dbReference type="SUPFAM" id="SSF56752">
    <property type="entry name" value="D-aminoacid aminotransferase-like PLP-dependent enzymes"/>
    <property type="match status" value="1"/>
</dbReference>
<evidence type="ECO:0000313" key="9">
    <source>
        <dbReference type="Proteomes" id="UP000285301"/>
    </source>
</evidence>
<keyword evidence="4" id="KW-0028">Amino-acid biosynthesis</keyword>
<feature type="non-terminal residue" evidence="8">
    <location>
        <position position="248"/>
    </location>
</feature>
<keyword evidence="9" id="KW-1185">Reference proteome</keyword>
<evidence type="ECO:0000256" key="5">
    <source>
        <dbReference type="ARBA" id="ARBA00022679"/>
    </source>
</evidence>
<dbReference type="Proteomes" id="UP000285301">
    <property type="component" value="Unassembled WGS sequence"/>
</dbReference>
<comment type="similarity">
    <text evidence="2">Belongs to the class-IV pyridoxal-phosphate-dependent aminotransferase family.</text>
</comment>
<gene>
    <name evidence="8" type="ORF">B4U79_17027</name>
</gene>
<dbReference type="InterPro" id="IPR005786">
    <property type="entry name" value="B_amino_transII"/>
</dbReference>
<evidence type="ECO:0000256" key="4">
    <source>
        <dbReference type="ARBA" id="ARBA00022605"/>
    </source>
</evidence>
<dbReference type="OrthoDB" id="8112104at2759"/>
<dbReference type="AlphaFoldDB" id="A0A3S3PX70"/>
<comment type="caution">
    <text evidence="8">The sequence shown here is derived from an EMBL/GenBank/DDBJ whole genome shotgun (WGS) entry which is preliminary data.</text>
</comment>
<keyword evidence="6" id="KW-0663">Pyridoxal phosphate</keyword>
<dbReference type="Pfam" id="PF01063">
    <property type="entry name" value="Aminotran_4"/>
    <property type="match status" value="1"/>
</dbReference>
<dbReference type="GO" id="GO:0004084">
    <property type="term" value="F:branched-chain-amino-acid transaminase activity"/>
    <property type="evidence" value="ECO:0007669"/>
    <property type="project" value="InterPro"/>
</dbReference>
<keyword evidence="3" id="KW-0032">Aminotransferase</keyword>
<dbReference type="InterPro" id="IPR036038">
    <property type="entry name" value="Aminotransferase-like"/>
</dbReference>
<dbReference type="GO" id="GO:0008652">
    <property type="term" value="P:amino acid biosynthetic process"/>
    <property type="evidence" value="ECO:0007669"/>
    <property type="project" value="UniProtKB-KW"/>
</dbReference>
<evidence type="ECO:0000256" key="3">
    <source>
        <dbReference type="ARBA" id="ARBA00022576"/>
    </source>
</evidence>